<feature type="transmembrane region" description="Helical" evidence="1">
    <location>
        <begin position="110"/>
        <end position="131"/>
    </location>
</feature>
<dbReference type="RefSeq" id="WP_088906293.1">
    <property type="nucleotide sequence ID" value="NZ_CP018145.1"/>
</dbReference>
<feature type="transmembrane region" description="Helical" evidence="1">
    <location>
        <begin position="6"/>
        <end position="32"/>
    </location>
</feature>
<protein>
    <recommendedName>
        <fullName evidence="4">HXXEE domain-containing protein</fullName>
    </recommendedName>
</protein>
<feature type="transmembrane region" description="Helical" evidence="1">
    <location>
        <begin position="143"/>
        <end position="165"/>
    </location>
</feature>
<evidence type="ECO:0000313" key="2">
    <source>
        <dbReference type="EMBL" id="ASJ52377.1"/>
    </source>
</evidence>
<dbReference type="KEGG" id="bfm:BP422_01760"/>
<sequence length="178" mass="20204">MLELSHLIWLFLVVFMFHDFEEIVMVEGWVRAKKDIMRQTVPERLMKMLEPSLSMNTAQFAVAVSCIFAVLSAAVILTVMTLSAGTYLPFFLVCLHVMFLHVFMHVGHTVVLRMYTPGVVTAVAFVLPYSLYTYDRLLEAGLVTWPLIWSTLPYSLLIIPVLYVAHRIGEAAGKVIPR</sequence>
<dbReference type="AlphaFoldDB" id="A0A220MBL4"/>
<keyword evidence="1" id="KW-1133">Transmembrane helix</keyword>
<evidence type="ECO:0000313" key="3">
    <source>
        <dbReference type="Proteomes" id="UP000197781"/>
    </source>
</evidence>
<accession>A0A220MBL4</accession>
<dbReference type="Pfam" id="PF13787">
    <property type="entry name" value="HXXEE"/>
    <property type="match status" value="1"/>
</dbReference>
<evidence type="ECO:0008006" key="4">
    <source>
        <dbReference type="Google" id="ProtNLM"/>
    </source>
</evidence>
<dbReference type="Proteomes" id="UP000197781">
    <property type="component" value="Chromosome"/>
</dbReference>
<organism evidence="2 3">
    <name type="scientific">Brevibacillus formosus</name>
    <dbReference type="NCBI Taxonomy" id="54913"/>
    <lineage>
        <taxon>Bacteria</taxon>
        <taxon>Bacillati</taxon>
        <taxon>Bacillota</taxon>
        <taxon>Bacilli</taxon>
        <taxon>Bacillales</taxon>
        <taxon>Paenibacillaceae</taxon>
        <taxon>Brevibacillus</taxon>
    </lineage>
</organism>
<gene>
    <name evidence="2" type="ORF">BP422_01760</name>
</gene>
<name>A0A220MBL4_9BACL</name>
<proteinExistence type="predicted"/>
<reference evidence="2 3" key="1">
    <citation type="submission" date="2016-11" db="EMBL/GenBank/DDBJ databases">
        <authorList>
            <person name="Jaros S."/>
            <person name="Januszkiewicz K."/>
            <person name="Wedrychowicz H."/>
        </authorList>
    </citation>
    <scope>NUCLEOTIDE SEQUENCE [LARGE SCALE GENOMIC DNA]</scope>
    <source>
        <strain evidence="2 3">NF2</strain>
    </source>
</reference>
<dbReference type="InterPro" id="IPR025671">
    <property type="entry name" value="HXXEE"/>
</dbReference>
<dbReference type="EMBL" id="CP018145">
    <property type="protein sequence ID" value="ASJ52377.1"/>
    <property type="molecule type" value="Genomic_DNA"/>
</dbReference>
<evidence type="ECO:0000256" key="1">
    <source>
        <dbReference type="SAM" id="Phobius"/>
    </source>
</evidence>
<feature type="transmembrane region" description="Helical" evidence="1">
    <location>
        <begin position="53"/>
        <end position="80"/>
    </location>
</feature>
<keyword evidence="1" id="KW-0472">Membrane</keyword>
<keyword evidence="1" id="KW-0812">Transmembrane</keyword>
<feature type="transmembrane region" description="Helical" evidence="1">
    <location>
        <begin position="86"/>
        <end position="103"/>
    </location>
</feature>